<dbReference type="RefSeq" id="WP_085489159.1">
    <property type="nucleotide sequence ID" value="NZ_FXAT01000015.1"/>
</dbReference>
<organism evidence="2 3">
    <name type="scientific">Paraburkholderia susongensis</name>
    <dbReference type="NCBI Taxonomy" id="1515439"/>
    <lineage>
        <taxon>Bacteria</taxon>
        <taxon>Pseudomonadati</taxon>
        <taxon>Pseudomonadota</taxon>
        <taxon>Betaproteobacteria</taxon>
        <taxon>Burkholderiales</taxon>
        <taxon>Burkholderiaceae</taxon>
        <taxon>Paraburkholderia</taxon>
    </lineage>
</organism>
<sequence length="314" mass="32923">MGYGKALRRCVMSAVGLACSMAATSSHAYEPGYPGWSMPPGATLNLTAAPAPVPGLYGSAMLYIQQSNTTGPGATKQSTSINVNTVVGSLMWSPGWTFLGATYEGFIVQPFTMNAAGAPLNTSHSGVHNTVISPVQLSWNLGNTGVYVKAGMAVVVPDGTIEGPSGLTSIGNPWWIIQPNLSVSYLRNGWSLTANMSTEFNTANTYTGYRTGDIMHADFAATKALGKWKIGPVVTYVGQISNDTSSAYYHNAIITGRYNLLAVGGLASYDFGPVKLSLWATRDVLGTATGGGTGTDSATITKGYHVFANVSFKF</sequence>
<dbReference type="Pfam" id="PF13557">
    <property type="entry name" value="Phenol_MetA_deg"/>
    <property type="match status" value="1"/>
</dbReference>
<gene>
    <name evidence="2" type="ORF">SAMN06265784_11560</name>
</gene>
<accession>A0A1X7M276</accession>
<name>A0A1X7M276_9BURK</name>
<keyword evidence="3" id="KW-1185">Reference proteome</keyword>
<evidence type="ECO:0000313" key="2">
    <source>
        <dbReference type="EMBL" id="SMG60090.1"/>
    </source>
</evidence>
<dbReference type="AlphaFoldDB" id="A0A1X7M276"/>
<dbReference type="STRING" id="1515439.SAMN06265784_11560"/>
<keyword evidence="1" id="KW-0732">Signal</keyword>
<dbReference type="Proteomes" id="UP000193228">
    <property type="component" value="Unassembled WGS sequence"/>
</dbReference>
<evidence type="ECO:0000256" key="1">
    <source>
        <dbReference type="SAM" id="SignalP"/>
    </source>
</evidence>
<dbReference type="InterPro" id="IPR025737">
    <property type="entry name" value="FApF"/>
</dbReference>
<protein>
    <submittedName>
        <fullName evidence="2">Uncharacterized conserved protein</fullName>
    </submittedName>
</protein>
<proteinExistence type="predicted"/>
<dbReference type="EMBL" id="FXAT01000015">
    <property type="protein sequence ID" value="SMG60090.1"/>
    <property type="molecule type" value="Genomic_DNA"/>
</dbReference>
<reference evidence="3" key="1">
    <citation type="submission" date="2017-04" db="EMBL/GenBank/DDBJ databases">
        <authorList>
            <person name="Varghese N."/>
            <person name="Submissions S."/>
        </authorList>
    </citation>
    <scope>NUCLEOTIDE SEQUENCE [LARGE SCALE GENOMIC DNA]</scope>
    <source>
        <strain evidence="3">LMG 29540</strain>
    </source>
</reference>
<feature type="chain" id="PRO_5013390267" evidence="1">
    <location>
        <begin position="29"/>
        <end position="314"/>
    </location>
</feature>
<feature type="signal peptide" evidence="1">
    <location>
        <begin position="1"/>
        <end position="28"/>
    </location>
</feature>
<dbReference type="OrthoDB" id="8639774at2"/>
<evidence type="ECO:0000313" key="3">
    <source>
        <dbReference type="Proteomes" id="UP000193228"/>
    </source>
</evidence>